<accession>A0A2U1NN78</accession>
<dbReference type="InterPro" id="IPR026960">
    <property type="entry name" value="RVT-Znf"/>
</dbReference>
<protein>
    <submittedName>
        <fullName evidence="2">RNA-directed DNA polymerase, eukaryota, Reverse transcriptase zinc-binding domain protein</fullName>
    </submittedName>
</protein>
<feature type="domain" description="Reverse transcriptase zinc-binding" evidence="1">
    <location>
        <begin position="97"/>
        <end position="181"/>
    </location>
</feature>
<dbReference type="PANTHER" id="PTHR36617">
    <property type="entry name" value="PROTEIN, PUTATIVE-RELATED"/>
    <property type="match status" value="1"/>
</dbReference>
<keyword evidence="2" id="KW-0548">Nucleotidyltransferase</keyword>
<name>A0A2U1NN78_ARTAN</name>
<comment type="caution">
    <text evidence="2">The sequence shown here is derived from an EMBL/GenBank/DDBJ whole genome shotgun (WGS) entry which is preliminary data.</text>
</comment>
<dbReference type="GO" id="GO:0003964">
    <property type="term" value="F:RNA-directed DNA polymerase activity"/>
    <property type="evidence" value="ECO:0007669"/>
    <property type="project" value="UniProtKB-KW"/>
</dbReference>
<dbReference type="OrthoDB" id="1743609at2759"/>
<dbReference type="EMBL" id="PKPP01002484">
    <property type="protein sequence ID" value="PWA74962.1"/>
    <property type="molecule type" value="Genomic_DNA"/>
</dbReference>
<sequence>MSMKIGDGKSCKFWYDRWNDEGILKDKYPRVFSLESCKNIFIADKVAQHDSFQSFRRAPRGGIEQEQFDHINRITKDIKLNSHDDCWTWNLEKSGNFSVASVRKKVDEESFRSLDIESRWNKFVPIKVNVLVWKLMNNFLPTRFNISRKGIVLDSIICPNYDVGVETVGHLFFSCSMAREINYLIGRWWSVPVVDFDCFDEWVEWIVSLHLTKQVKLMLEAVFYSAWWMIWWFRNSTIFKDKAPKKAILFDELQSKSFLWCRYRGKNRFSWIDWLSHPNSISL</sequence>
<keyword evidence="3" id="KW-1185">Reference proteome</keyword>
<dbReference type="PANTHER" id="PTHR36617:SF16">
    <property type="entry name" value="OS04G0516500 PROTEIN"/>
    <property type="match status" value="1"/>
</dbReference>
<dbReference type="Pfam" id="PF13966">
    <property type="entry name" value="zf-RVT"/>
    <property type="match status" value="1"/>
</dbReference>
<organism evidence="2 3">
    <name type="scientific">Artemisia annua</name>
    <name type="common">Sweet wormwood</name>
    <dbReference type="NCBI Taxonomy" id="35608"/>
    <lineage>
        <taxon>Eukaryota</taxon>
        <taxon>Viridiplantae</taxon>
        <taxon>Streptophyta</taxon>
        <taxon>Embryophyta</taxon>
        <taxon>Tracheophyta</taxon>
        <taxon>Spermatophyta</taxon>
        <taxon>Magnoliopsida</taxon>
        <taxon>eudicotyledons</taxon>
        <taxon>Gunneridae</taxon>
        <taxon>Pentapetalae</taxon>
        <taxon>asterids</taxon>
        <taxon>campanulids</taxon>
        <taxon>Asterales</taxon>
        <taxon>Asteraceae</taxon>
        <taxon>Asteroideae</taxon>
        <taxon>Anthemideae</taxon>
        <taxon>Artemisiinae</taxon>
        <taxon>Artemisia</taxon>
    </lineage>
</organism>
<proteinExistence type="predicted"/>
<evidence type="ECO:0000313" key="3">
    <source>
        <dbReference type="Proteomes" id="UP000245207"/>
    </source>
</evidence>
<keyword evidence="2" id="KW-0808">Transferase</keyword>
<dbReference type="STRING" id="35608.A0A2U1NN78"/>
<evidence type="ECO:0000259" key="1">
    <source>
        <dbReference type="Pfam" id="PF13966"/>
    </source>
</evidence>
<evidence type="ECO:0000313" key="2">
    <source>
        <dbReference type="EMBL" id="PWA74962.1"/>
    </source>
</evidence>
<gene>
    <name evidence="2" type="ORF">CTI12_AA247550</name>
</gene>
<dbReference type="Proteomes" id="UP000245207">
    <property type="component" value="Unassembled WGS sequence"/>
</dbReference>
<dbReference type="AlphaFoldDB" id="A0A2U1NN78"/>
<keyword evidence="2" id="KW-0695">RNA-directed DNA polymerase</keyword>
<reference evidence="2 3" key="1">
    <citation type="journal article" date="2018" name="Mol. Plant">
        <title>The genome of Artemisia annua provides insight into the evolution of Asteraceae family and artemisinin biosynthesis.</title>
        <authorList>
            <person name="Shen Q."/>
            <person name="Zhang L."/>
            <person name="Liao Z."/>
            <person name="Wang S."/>
            <person name="Yan T."/>
            <person name="Shi P."/>
            <person name="Liu M."/>
            <person name="Fu X."/>
            <person name="Pan Q."/>
            <person name="Wang Y."/>
            <person name="Lv Z."/>
            <person name="Lu X."/>
            <person name="Zhang F."/>
            <person name="Jiang W."/>
            <person name="Ma Y."/>
            <person name="Chen M."/>
            <person name="Hao X."/>
            <person name="Li L."/>
            <person name="Tang Y."/>
            <person name="Lv G."/>
            <person name="Zhou Y."/>
            <person name="Sun X."/>
            <person name="Brodelius P.E."/>
            <person name="Rose J.K.C."/>
            <person name="Tang K."/>
        </authorList>
    </citation>
    <scope>NUCLEOTIDE SEQUENCE [LARGE SCALE GENOMIC DNA]</scope>
    <source>
        <strain evidence="3">cv. Huhao1</strain>
        <tissue evidence="2">Leaf</tissue>
    </source>
</reference>